<feature type="region of interest" description="Disordered" evidence="2">
    <location>
        <begin position="1"/>
        <end position="22"/>
    </location>
</feature>
<dbReference type="Gene3D" id="3.40.630.190">
    <property type="entry name" value="LCP protein"/>
    <property type="match status" value="1"/>
</dbReference>
<dbReference type="PANTHER" id="PTHR33392:SF6">
    <property type="entry name" value="POLYISOPRENYL-TEICHOIC ACID--PEPTIDOGLYCAN TEICHOIC ACID TRANSFERASE TAGU"/>
    <property type="match status" value="1"/>
</dbReference>
<feature type="transmembrane region" description="Helical" evidence="3">
    <location>
        <begin position="95"/>
        <end position="121"/>
    </location>
</feature>
<evidence type="ECO:0000259" key="4">
    <source>
        <dbReference type="Pfam" id="PF03816"/>
    </source>
</evidence>
<dbReference type="NCBIfam" id="TIGR00350">
    <property type="entry name" value="lytR_cpsA_psr"/>
    <property type="match status" value="1"/>
</dbReference>
<feature type="region of interest" description="Disordered" evidence="2">
    <location>
        <begin position="451"/>
        <end position="479"/>
    </location>
</feature>
<dbReference type="InterPro" id="IPR004474">
    <property type="entry name" value="LytR_CpsA_psr"/>
</dbReference>
<dbReference type="Proteomes" id="UP000252770">
    <property type="component" value="Unassembled WGS sequence"/>
</dbReference>
<feature type="transmembrane region" description="Helical" evidence="3">
    <location>
        <begin position="65"/>
        <end position="83"/>
    </location>
</feature>
<evidence type="ECO:0000256" key="2">
    <source>
        <dbReference type="SAM" id="MobiDB-lite"/>
    </source>
</evidence>
<keyword evidence="3" id="KW-0472">Membrane</keyword>
<dbReference type="AlphaFoldDB" id="A0A367YY37"/>
<dbReference type="InterPro" id="IPR046223">
    <property type="entry name" value="DUF6256"/>
</dbReference>
<evidence type="ECO:0000313" key="6">
    <source>
        <dbReference type="Proteomes" id="UP000252770"/>
    </source>
</evidence>
<comment type="similarity">
    <text evidence="1">Belongs to the LytR/CpsA/Psr (LCP) family.</text>
</comment>
<feature type="transmembrane region" description="Helical" evidence="3">
    <location>
        <begin position="133"/>
        <end position="157"/>
    </location>
</feature>
<feature type="domain" description="Cell envelope-related transcriptional attenuator" evidence="4">
    <location>
        <begin position="198"/>
        <end position="373"/>
    </location>
</feature>
<dbReference type="PANTHER" id="PTHR33392">
    <property type="entry name" value="POLYISOPRENYL-TEICHOIC ACID--PEPTIDOGLYCAN TEICHOIC ACID TRANSFERASE TAGU"/>
    <property type="match status" value="1"/>
</dbReference>
<dbReference type="Pfam" id="PF03816">
    <property type="entry name" value="LytR_cpsA_psr"/>
    <property type="match status" value="1"/>
</dbReference>
<dbReference type="Pfam" id="PF19770">
    <property type="entry name" value="DUF6256"/>
    <property type="match status" value="1"/>
</dbReference>
<proteinExistence type="inferred from homology"/>
<comment type="caution">
    <text evidence="5">The sequence shown here is derived from an EMBL/GenBank/DDBJ whole genome shotgun (WGS) entry which is preliminary data.</text>
</comment>
<gene>
    <name evidence="5" type="ORF">DT076_04935</name>
</gene>
<evidence type="ECO:0000256" key="1">
    <source>
        <dbReference type="ARBA" id="ARBA00006068"/>
    </source>
</evidence>
<keyword evidence="6" id="KW-1185">Reference proteome</keyword>
<keyword evidence="3" id="KW-0812">Transmembrane</keyword>
<reference evidence="5 6" key="1">
    <citation type="submission" date="2018-07" db="EMBL/GenBank/DDBJ databases">
        <title>Desertimonas flava gen. nov. sp. nov.</title>
        <authorList>
            <person name="Liu S."/>
        </authorList>
    </citation>
    <scope>NUCLEOTIDE SEQUENCE [LARGE SCALE GENOMIC DNA]</scope>
    <source>
        <strain evidence="5 6">16Sb5-5</strain>
    </source>
</reference>
<keyword evidence="3" id="KW-1133">Transmembrane helix</keyword>
<dbReference type="InterPro" id="IPR050922">
    <property type="entry name" value="LytR/CpsA/Psr_CW_biosynth"/>
</dbReference>
<protein>
    <submittedName>
        <fullName evidence="5">LytR family transcriptional regulator</fullName>
    </submittedName>
</protein>
<feature type="transmembrane region" description="Helical" evidence="3">
    <location>
        <begin position="35"/>
        <end position="53"/>
    </location>
</feature>
<dbReference type="EMBL" id="QOUI01000002">
    <property type="protein sequence ID" value="RCK70750.1"/>
    <property type="molecule type" value="Genomic_DNA"/>
</dbReference>
<sequence>MPAAEATTATHPLLPPVDHPRTHRRSADWASLRRGLVLLAMTLLLPGSAQLVAGNRRVGRAALRVWVGGWVLLLAFVVLALVHRSTAVALLSGDFIWSALQATMVLAGVALVLLLVDAWRLARPIDMHRPHRLGFAALSLGLALTVGSGAVASAGVLDSQGHLVEHVFAGGGEKETVDGRYNVLLLGGDAGESRVGMRPDSLIVASVDAETGRTVLFSLPRNMEDVPFAEGSPMRTLYPAGFTCPDHECMLNAVYTEATKHPELYPGVRDPGAQATKEAVEGITGLKINYYAMVDLKGFESLVDAVGGITLDIERRVPIGGGTSKVKGYIEPGEQVHLNGYHALWYARSRHGSSDFERMERQKQVMNAMLDQLDPMTVFTRFSEIAAAGKQVVRTDVDGGAVSDLAELALGARQHDIQSVSFVPPLVYPGSPDFGLVRQAVAHELAVAEALDAQTPPPPAPEPLAQAQAKVEAAEKKGD</sequence>
<accession>A0A367YY37</accession>
<name>A0A367YY37_9ACTN</name>
<organism evidence="5 6">
    <name type="scientific">Desertihabitans brevis</name>
    <dbReference type="NCBI Taxonomy" id="2268447"/>
    <lineage>
        <taxon>Bacteria</taxon>
        <taxon>Bacillati</taxon>
        <taxon>Actinomycetota</taxon>
        <taxon>Actinomycetes</taxon>
        <taxon>Propionibacteriales</taxon>
        <taxon>Propionibacteriaceae</taxon>
        <taxon>Desertihabitans</taxon>
    </lineage>
</organism>
<dbReference type="RefSeq" id="WP_114125520.1">
    <property type="nucleotide sequence ID" value="NZ_QOUI01000002.1"/>
</dbReference>
<evidence type="ECO:0000313" key="5">
    <source>
        <dbReference type="EMBL" id="RCK70750.1"/>
    </source>
</evidence>
<evidence type="ECO:0000256" key="3">
    <source>
        <dbReference type="SAM" id="Phobius"/>
    </source>
</evidence>